<evidence type="ECO:0000313" key="2">
    <source>
        <dbReference type="Proteomes" id="UP000501690"/>
    </source>
</evidence>
<dbReference type="AlphaFoldDB" id="A0A4D6MJG7"/>
<name>A0A4D6MJG7_VIGUN</name>
<keyword evidence="2" id="KW-1185">Reference proteome</keyword>
<reference evidence="1 2" key="1">
    <citation type="submission" date="2019-04" db="EMBL/GenBank/DDBJ databases">
        <title>An improved genome assembly and genetic linkage map for asparagus bean, Vigna unguiculata ssp. sesquipedialis.</title>
        <authorList>
            <person name="Xia Q."/>
            <person name="Zhang R."/>
            <person name="Dong Y."/>
        </authorList>
    </citation>
    <scope>NUCLEOTIDE SEQUENCE [LARGE SCALE GENOMIC DNA]</scope>
    <source>
        <tissue evidence="1">Leaf</tissue>
    </source>
</reference>
<gene>
    <name evidence="1" type="ORF">DEO72_LG7g2935</name>
</gene>
<organism evidence="1 2">
    <name type="scientific">Vigna unguiculata</name>
    <name type="common">Cowpea</name>
    <dbReference type="NCBI Taxonomy" id="3917"/>
    <lineage>
        <taxon>Eukaryota</taxon>
        <taxon>Viridiplantae</taxon>
        <taxon>Streptophyta</taxon>
        <taxon>Embryophyta</taxon>
        <taxon>Tracheophyta</taxon>
        <taxon>Spermatophyta</taxon>
        <taxon>Magnoliopsida</taxon>
        <taxon>eudicotyledons</taxon>
        <taxon>Gunneridae</taxon>
        <taxon>Pentapetalae</taxon>
        <taxon>rosids</taxon>
        <taxon>fabids</taxon>
        <taxon>Fabales</taxon>
        <taxon>Fabaceae</taxon>
        <taxon>Papilionoideae</taxon>
        <taxon>50 kb inversion clade</taxon>
        <taxon>NPAAA clade</taxon>
        <taxon>indigoferoid/millettioid clade</taxon>
        <taxon>Phaseoleae</taxon>
        <taxon>Vigna</taxon>
    </lineage>
</organism>
<sequence length="96" mass="10583">MNVCYGGIVVRSMFSSLLQVKTVASTNKLAQASWPRLGEINRGSPKPFPRMVAQATRYLFERANVSLRRGGSRLSENACKATTLEVELSPRRGKLA</sequence>
<dbReference type="EMBL" id="CP039351">
    <property type="protein sequence ID" value="QCE01636.1"/>
    <property type="molecule type" value="Genomic_DNA"/>
</dbReference>
<proteinExistence type="predicted"/>
<evidence type="ECO:0000313" key="1">
    <source>
        <dbReference type="EMBL" id="QCE01636.1"/>
    </source>
</evidence>
<accession>A0A4D6MJG7</accession>
<dbReference type="Proteomes" id="UP000501690">
    <property type="component" value="Linkage Group LG7"/>
</dbReference>
<protein>
    <submittedName>
        <fullName evidence="1">Uncharacterized protein</fullName>
    </submittedName>
</protein>